<protein>
    <submittedName>
        <fullName evidence="1">Uncharacterized protein</fullName>
    </submittedName>
</protein>
<dbReference type="Proteomes" id="UP000235392">
    <property type="component" value="Unassembled WGS sequence"/>
</dbReference>
<comment type="caution">
    <text evidence="1">The sequence shown here is derived from an EMBL/GenBank/DDBJ whole genome shotgun (WGS) entry which is preliminary data.</text>
</comment>
<reference evidence="1 2" key="1">
    <citation type="submission" date="2017-11" db="EMBL/GenBank/DDBJ databases">
        <title>De novo assembly and phasing of dikaryotic genomes from two isolates of Puccinia coronata f. sp. avenae, the causal agent of oat crown rust.</title>
        <authorList>
            <person name="Miller M.E."/>
            <person name="Zhang Y."/>
            <person name="Omidvar V."/>
            <person name="Sperschneider J."/>
            <person name="Schwessinger B."/>
            <person name="Raley C."/>
            <person name="Palmer J.M."/>
            <person name="Garnica D."/>
            <person name="Upadhyaya N."/>
            <person name="Rathjen J."/>
            <person name="Taylor J.M."/>
            <person name="Park R.F."/>
            <person name="Dodds P.N."/>
            <person name="Hirsch C.D."/>
            <person name="Kianian S.F."/>
            <person name="Figueroa M."/>
        </authorList>
    </citation>
    <scope>NUCLEOTIDE SEQUENCE [LARGE SCALE GENOMIC DNA]</scope>
    <source>
        <strain evidence="1">12SD80</strain>
    </source>
</reference>
<evidence type="ECO:0000313" key="2">
    <source>
        <dbReference type="Proteomes" id="UP000235392"/>
    </source>
</evidence>
<organism evidence="1 2">
    <name type="scientific">Puccinia coronata f. sp. avenae</name>
    <dbReference type="NCBI Taxonomy" id="200324"/>
    <lineage>
        <taxon>Eukaryota</taxon>
        <taxon>Fungi</taxon>
        <taxon>Dikarya</taxon>
        <taxon>Basidiomycota</taxon>
        <taxon>Pucciniomycotina</taxon>
        <taxon>Pucciniomycetes</taxon>
        <taxon>Pucciniales</taxon>
        <taxon>Pucciniaceae</taxon>
        <taxon>Puccinia</taxon>
    </lineage>
</organism>
<dbReference type="EMBL" id="PGCI01000237">
    <property type="protein sequence ID" value="PLW32701.1"/>
    <property type="molecule type" value="Genomic_DNA"/>
</dbReference>
<gene>
    <name evidence="1" type="ORF">PCASD_16838</name>
</gene>
<name>A0A2N5U4N7_9BASI</name>
<proteinExistence type="predicted"/>
<evidence type="ECO:0000313" key="1">
    <source>
        <dbReference type="EMBL" id="PLW32701.1"/>
    </source>
</evidence>
<dbReference type="AlphaFoldDB" id="A0A2N5U4N7"/>
<accession>A0A2N5U4N7</accession>
<sequence>MAPGKEFFTSGLLFMHGSIPTPMLRFAFATPHLPSTILHPSTANFAVLGLRSIITSTKISMTNGLGAIDHRKKTQVRCIFGERYGVVCPPQDLTVGARFKYYGCAQLVQRASIQLIVVLKDPRLFSALYSHLDGI</sequence>